<dbReference type="SUPFAM" id="SSF103515">
    <property type="entry name" value="Autotransporter"/>
    <property type="match status" value="1"/>
</dbReference>
<organism evidence="2 3">
    <name type="scientific">Ancylobacter novellus (strain ATCC 8093 / DSM 506 / JCM 20403 / CCM 1077 / IAM 12100 / NBRC 12443 / NCIMB 10456)</name>
    <name type="common">Starkeya novella</name>
    <dbReference type="NCBI Taxonomy" id="639283"/>
    <lineage>
        <taxon>Bacteria</taxon>
        <taxon>Pseudomonadati</taxon>
        <taxon>Pseudomonadota</taxon>
        <taxon>Alphaproteobacteria</taxon>
        <taxon>Hyphomicrobiales</taxon>
        <taxon>Xanthobacteraceae</taxon>
        <taxon>Ancylobacter</taxon>
    </lineage>
</organism>
<dbReference type="InterPro" id="IPR006315">
    <property type="entry name" value="OM_autotransptr_brl_dom"/>
</dbReference>
<feature type="domain" description="Autotransporter" evidence="1">
    <location>
        <begin position="1513"/>
        <end position="1796"/>
    </location>
</feature>
<accession>D7AA81</accession>
<gene>
    <name evidence="2" type="ordered locus">Snov_3596</name>
</gene>
<dbReference type="KEGG" id="sno:Snov_3596"/>
<dbReference type="NCBIfam" id="TIGR01414">
    <property type="entry name" value="autotrans_barl"/>
    <property type="match status" value="1"/>
</dbReference>
<dbReference type="GO" id="GO:0019867">
    <property type="term" value="C:outer membrane"/>
    <property type="evidence" value="ECO:0007669"/>
    <property type="project" value="InterPro"/>
</dbReference>
<dbReference type="STRING" id="639283.Snov_3596"/>
<dbReference type="InterPro" id="IPR036709">
    <property type="entry name" value="Autotransporte_beta_dom_sf"/>
</dbReference>
<reference evidence="2 3" key="1">
    <citation type="journal article" date="2012" name="Stand. Genomic Sci.">
        <title>Complete genome sequence of the facultatively chemolithoautotrophic and methylotrophic alpha Proteobacterium Starkeya novella type strain (ATCC 8093(T)).</title>
        <authorList>
            <person name="Kappler U."/>
            <person name="Davenport K."/>
            <person name="Beatson S."/>
            <person name="Lucas S."/>
            <person name="Lapidus A."/>
            <person name="Copeland A."/>
            <person name="Berry K.W."/>
            <person name="Glavina Del Rio T."/>
            <person name="Hammon N."/>
            <person name="Dalin E."/>
            <person name="Tice H."/>
            <person name="Pitluck S."/>
            <person name="Richardson P."/>
            <person name="Bruce D."/>
            <person name="Goodwin L.A."/>
            <person name="Han C."/>
            <person name="Tapia R."/>
            <person name="Detter J.C."/>
            <person name="Chang Y.J."/>
            <person name="Jeffries C.D."/>
            <person name="Land M."/>
            <person name="Hauser L."/>
            <person name="Kyrpides N.C."/>
            <person name="Goker M."/>
            <person name="Ivanova N."/>
            <person name="Klenk H.P."/>
            <person name="Woyke T."/>
        </authorList>
    </citation>
    <scope>NUCLEOTIDE SEQUENCE [LARGE SCALE GENOMIC DNA]</scope>
    <source>
        <strain evidence="3">ATCC 8093 / DSM 506 / JCM 20403 / CCM 1077 / IAM 12100 / NBRC 12443 / NCIMB 10456</strain>
    </source>
</reference>
<proteinExistence type="predicted"/>
<dbReference type="SMART" id="SM00869">
    <property type="entry name" value="Autotransporter"/>
    <property type="match status" value="1"/>
</dbReference>
<dbReference type="HOGENOM" id="CLU_238202_0_0_5"/>
<sequence>MAVAGGPGGQGRRVFGTGGQRRTYLLGTTAMATLATVLLAGTPDARAGTTYSANTVTTIGDRLTEPAGGLSLENAVVTVNSGVVVSGAGAGVRGNLNLNPFAVDASFHNNGLVISTVPGVDGVNVDGYAPLGIPVGNATYVGGVNSGVVGARHGIMATGVNAYVTIHGGSVIGNDGDGLLIKAIGDPLMGGEAEVTLGPGTDEIRGTVDAIDVLSTGIGTDARNVIDVQGGTVTGDTDDDGDGDGIVATALAGGLVVPRAASNEITTAGDVTGANGITAVAMSANGHASNTIVANGDVTGTYGDGIVAVSASADVEGLDDLDGVELPDLMDIGSLDPDALDDLPVGAGTANVSITATGNVTGAGNGVTALAMGQSGVVDIDTSAGSVTGQDGFGVIGAAIGPGGSVDITTGNVSGALGGVLGLNTSGDTNVTVNGLVTVESGGLIGVGAIAAGGGDATVDFTGIIDPPIIGAGALTLGSGTATVNTAGLIDADVIGVIALNIGTGHAAVNNRADVFSSSGTTPILGVGGGKIGNNSATGAEDVIVSNSGDISDFAIGMGGLAIGNGNDVLVQNSGTIEDGYVGIAGAVIGNGAGGSLVISNTGTIQNNLGVGVIGLGIGDSHTVSVGNAGTVDAAYVGVAGGIIGNNGALNVASTGPVTADYVGVAGLVIGNGNSLGISASNATGTAGVGVVGALIGDGNSGAINTTGSITGAYLGVGALAIGDGNQFGVTTGGTVTGDYVGVAGAAIGNGNQLSIDASGTATGQYLGVGGLAIGDNNRLSVAAGTASGTEGLGVLGLSIGNDSVLDVTTQGVVTGRYAGVGALSIGNRNSTNIVTNGPVTSTDGVGVAGAAIGTYTALNITTGDVSAPLMGVVGASIGNGFVTIDVNGTVEADAAGVLATKLGDGDVSVNVDGSIGGLTSAGTNFEGVFVSNSVGDGLASVSTGASASIVSDLDAIAIRKQDSDSFDGTAISVSSYGSLTAGEHGIDVQHVDGDGTVNVATYGTINAGHAGIYLIKDHGAGDVNIVAGGIINAEDGVLAYGDGQDGDLNVSTGAGGQINASYVGILAGKDFGGSGSVSIATGALSLVNAADTGLVAYSHLGGGGNDVSVSTGQFSTVTAGVDAIYVESWDNATVSVGDGATVRGDVNGAGLGNAIHIVNADLATVNVGAGAFVFSTAEGWADAVISVTSDDGATINVGSGALVSAWSYNGTTQLDLADAASRIVIDVDGAAGTINNYGTIVGLVGLTDFADTFNNLSSDTWITVGDNNFGTGTDVVNNTGVIVTAVQAGVAGQTSFLSLESFVNGNPAGTSGGVLSSIDETPGTLGRTATRDVTYVSGIFTSVGNSAVGLDTYLGGPGSTSDQLVIGGLDASGVPLTGTTLSGTTYLLIHDVNPGAAAYNIEGIQLLEVENGSAAGAGFALDPRSSYYSPRFGGVLDKGLFIYDLVTEVNADGQPEVRLVSAPDEEVFEFPSFISAAQQIWYETSGVWLDRQADLRAYVVDPALSRGPGGAPAEVTPGIWGKVIGNWATRDESVTHVGRAGTYQHDTGYSQDTYGLIAGADFGKTSGDTTWIFGVLGGYLSSSVDMEKSLNSGSFTGGTVGAYATYLNGSFFVDALFKADILTFDYDAIGLYLDINKQSSDVNSLGFTIDTGYRFNWTETLFVEPVATLSYVETNIDDIWLPPSAAVDFHDGESLRASVGARVGGRVHETENYVFEGSVTGRFWYEFKGDNYATFTSPGIEVVANDSLEGAFGEVGAALNWFGKESGWNGFVNANIKFNGDYTSGTANAGIRYQF</sequence>
<dbReference type="PROSITE" id="PS51208">
    <property type="entry name" value="AUTOTRANSPORTER"/>
    <property type="match status" value="1"/>
</dbReference>
<evidence type="ECO:0000313" key="3">
    <source>
        <dbReference type="Proteomes" id="UP000006633"/>
    </source>
</evidence>
<protein>
    <submittedName>
        <fullName evidence="2">Outer membrane autotransporter barrel domain protein</fullName>
    </submittedName>
</protein>
<evidence type="ECO:0000259" key="1">
    <source>
        <dbReference type="PROSITE" id="PS51208"/>
    </source>
</evidence>
<name>D7AA81_ANCN5</name>
<dbReference type="Gene3D" id="2.40.128.130">
    <property type="entry name" value="Autotransporter beta-domain"/>
    <property type="match status" value="1"/>
</dbReference>
<evidence type="ECO:0000313" key="2">
    <source>
        <dbReference type="EMBL" id="ADH90868.1"/>
    </source>
</evidence>
<dbReference type="EMBL" id="CP002026">
    <property type="protein sequence ID" value="ADH90868.1"/>
    <property type="molecule type" value="Genomic_DNA"/>
</dbReference>
<dbReference type="Proteomes" id="UP000006633">
    <property type="component" value="Chromosome"/>
</dbReference>
<keyword evidence="3" id="KW-1185">Reference proteome</keyword>
<dbReference type="InterPro" id="IPR005546">
    <property type="entry name" value="Autotransporte_beta"/>
</dbReference>
<dbReference type="eggNOG" id="COG3468">
    <property type="taxonomic scope" value="Bacteria"/>
</dbReference>
<dbReference type="RefSeq" id="WP_013168369.1">
    <property type="nucleotide sequence ID" value="NC_014217.1"/>
</dbReference>